<dbReference type="STRING" id="1390249.BHU72_07195"/>
<dbReference type="OrthoDB" id="9801500at2"/>
<accession>A0A1E5L4R7</accession>
<dbReference type="Gene3D" id="3.40.1260.10">
    <property type="entry name" value="DsrEFH-like"/>
    <property type="match status" value="1"/>
</dbReference>
<proteinExistence type="predicted"/>
<dbReference type="InterPro" id="IPR027396">
    <property type="entry name" value="DsrEFH-like"/>
</dbReference>
<dbReference type="InterPro" id="IPR019870">
    <property type="entry name" value="Se_metab_YedF"/>
</dbReference>
<dbReference type="RefSeq" id="WP_069702704.1">
    <property type="nucleotide sequence ID" value="NZ_MJAT01000035.1"/>
</dbReference>
<dbReference type="NCBIfam" id="TIGR03527">
    <property type="entry name" value="selenium_YedF"/>
    <property type="match status" value="1"/>
</dbReference>
<protein>
    <submittedName>
        <fullName evidence="1">Uncharacterized protein</fullName>
    </submittedName>
</protein>
<organism evidence="1 2">
    <name type="scientific">Desulfuribacillus stibiiarsenatis</name>
    <dbReference type="NCBI Taxonomy" id="1390249"/>
    <lineage>
        <taxon>Bacteria</taxon>
        <taxon>Bacillati</taxon>
        <taxon>Bacillota</taxon>
        <taxon>Desulfuribacillia</taxon>
        <taxon>Desulfuribacillales</taxon>
        <taxon>Desulfuribacillaceae</taxon>
        <taxon>Desulfuribacillus</taxon>
    </lineage>
</organism>
<evidence type="ECO:0000313" key="1">
    <source>
        <dbReference type="EMBL" id="OEH84969.1"/>
    </source>
</evidence>
<dbReference type="InterPro" id="IPR003787">
    <property type="entry name" value="Sulphur_relay_DsrE/F-like"/>
</dbReference>
<dbReference type="Proteomes" id="UP000095255">
    <property type="component" value="Unassembled WGS sequence"/>
</dbReference>
<dbReference type="EMBL" id="MJAT01000035">
    <property type="protein sequence ID" value="OEH84969.1"/>
    <property type="molecule type" value="Genomic_DNA"/>
</dbReference>
<dbReference type="Pfam" id="PF02635">
    <property type="entry name" value="DsrE"/>
    <property type="match status" value="1"/>
</dbReference>
<reference evidence="1 2" key="1">
    <citation type="submission" date="2016-09" db="EMBL/GenBank/DDBJ databases">
        <title>Desulfuribacillus arsenicus sp. nov., an obligately anaerobic, dissimilatory arsenic- and antimonate-reducing bacterium isolated from anoxic sediments.</title>
        <authorList>
            <person name="Abin C.A."/>
            <person name="Hollibaugh J.T."/>
        </authorList>
    </citation>
    <scope>NUCLEOTIDE SEQUENCE [LARGE SCALE GENOMIC DNA]</scope>
    <source>
        <strain evidence="1 2">MLFW-2</strain>
    </source>
</reference>
<name>A0A1E5L4R7_9FIRM</name>
<evidence type="ECO:0000313" key="2">
    <source>
        <dbReference type="Proteomes" id="UP000095255"/>
    </source>
</evidence>
<comment type="caution">
    <text evidence="1">The sequence shown here is derived from an EMBL/GenBank/DDBJ whole genome shotgun (WGS) entry which is preliminary data.</text>
</comment>
<dbReference type="SUPFAM" id="SSF75169">
    <property type="entry name" value="DsrEFH-like"/>
    <property type="match status" value="1"/>
</dbReference>
<keyword evidence="2" id="KW-1185">Reference proteome</keyword>
<sequence>MAKKYAVLVSGKALGKGEDELGVKLMSNYLIALSEGEELPSHVFLINSGVLLAQSGEKTVVSLQALAEKGVKILACGTCLDYYQIKDQLAVGEVSNIYTLRDIIAQTDNLVSIG</sequence>
<gene>
    <name evidence="1" type="ORF">BHU72_07195</name>
</gene>
<dbReference type="AlphaFoldDB" id="A0A1E5L4R7"/>